<dbReference type="SMART" id="SM00499">
    <property type="entry name" value="AAI"/>
    <property type="match status" value="1"/>
</dbReference>
<feature type="domain" description="Bifunctional inhibitor/plant lipid transfer protein/seed storage helical" evidence="3">
    <location>
        <begin position="31"/>
        <end position="116"/>
    </location>
</feature>
<dbReference type="GO" id="GO:0008289">
    <property type="term" value="F:lipid binding"/>
    <property type="evidence" value="ECO:0007669"/>
    <property type="project" value="UniProtKB-KW"/>
</dbReference>
<comment type="function">
    <text evidence="1">Plant non-specific lipid-transfer proteins transfer phospholipids as well as galactolipids across membranes. May play a role in wax or cutin deposition in the cell walls of expanding epidermal cells and certain secretory tissues.</text>
</comment>
<dbReference type="AlphaFoldDB" id="A0AAQ3L4E1"/>
<reference evidence="4 5" key="1">
    <citation type="submission" date="2023-10" db="EMBL/GenBank/DDBJ databases">
        <title>Chromosome-scale genome assembly provides insights into flower coloration mechanisms of Canna indica.</title>
        <authorList>
            <person name="Li C."/>
        </authorList>
    </citation>
    <scope>NUCLEOTIDE SEQUENCE [LARGE SCALE GENOMIC DNA]</scope>
    <source>
        <tissue evidence="4">Flower</tissue>
    </source>
</reference>
<protein>
    <recommendedName>
        <fullName evidence="1">Non-specific lipid-transfer protein</fullName>
    </recommendedName>
</protein>
<comment type="similarity">
    <text evidence="1">Belongs to the plant LTP family.</text>
</comment>
<dbReference type="PRINTS" id="PR00382">
    <property type="entry name" value="LIPIDTRNSFER"/>
</dbReference>
<keyword evidence="1" id="KW-0813">Transport</keyword>
<evidence type="ECO:0000313" key="5">
    <source>
        <dbReference type="Proteomes" id="UP001327560"/>
    </source>
</evidence>
<dbReference type="EMBL" id="CP136898">
    <property type="protein sequence ID" value="WOL20374.1"/>
    <property type="molecule type" value="Genomic_DNA"/>
</dbReference>
<dbReference type="PROSITE" id="PS00597">
    <property type="entry name" value="PLANT_LTP"/>
    <property type="match status" value="1"/>
</dbReference>
<dbReference type="Gene3D" id="1.10.110.10">
    <property type="entry name" value="Plant lipid-transfer and hydrophobic proteins"/>
    <property type="match status" value="1"/>
</dbReference>
<dbReference type="InterPro" id="IPR000528">
    <property type="entry name" value="Plant_nsLTP"/>
</dbReference>
<keyword evidence="2" id="KW-0732">Signal</keyword>
<dbReference type="GO" id="GO:0006869">
    <property type="term" value="P:lipid transport"/>
    <property type="evidence" value="ECO:0007669"/>
    <property type="project" value="InterPro"/>
</dbReference>
<proteinExistence type="inferred from homology"/>
<evidence type="ECO:0000259" key="3">
    <source>
        <dbReference type="SMART" id="SM00499"/>
    </source>
</evidence>
<organism evidence="4 5">
    <name type="scientific">Canna indica</name>
    <name type="common">Indian-shot</name>
    <dbReference type="NCBI Taxonomy" id="4628"/>
    <lineage>
        <taxon>Eukaryota</taxon>
        <taxon>Viridiplantae</taxon>
        <taxon>Streptophyta</taxon>
        <taxon>Embryophyta</taxon>
        <taxon>Tracheophyta</taxon>
        <taxon>Spermatophyta</taxon>
        <taxon>Magnoliopsida</taxon>
        <taxon>Liliopsida</taxon>
        <taxon>Zingiberales</taxon>
        <taxon>Cannaceae</taxon>
        <taxon>Canna</taxon>
    </lineage>
</organism>
<sequence length="120" mass="12224">MARSSVVAVLMLAAAVLLVAAAPQAAHALTCGQVVMSLRECIPYVRGQVTSVPAACCKGVKSLNALAKSTPDRQTACSCMKSQIATIKGIDMSKVAGVPGKCGVSVPYPISTSVDCSKVK</sequence>
<dbReference type="PANTHER" id="PTHR33076">
    <property type="entry name" value="NON-SPECIFIC LIPID-TRANSFER PROTEIN 2-RELATED"/>
    <property type="match status" value="1"/>
</dbReference>
<feature type="signal peptide" evidence="2">
    <location>
        <begin position="1"/>
        <end position="28"/>
    </location>
</feature>
<evidence type="ECO:0000256" key="1">
    <source>
        <dbReference type="RuleBase" id="RU000628"/>
    </source>
</evidence>
<dbReference type="InterPro" id="IPR036312">
    <property type="entry name" value="Bifun_inhib/LTP/seed_sf"/>
</dbReference>
<dbReference type="Pfam" id="PF00234">
    <property type="entry name" value="Tryp_alpha_amyl"/>
    <property type="match status" value="1"/>
</dbReference>
<evidence type="ECO:0000256" key="2">
    <source>
        <dbReference type="SAM" id="SignalP"/>
    </source>
</evidence>
<accession>A0AAQ3L4E1</accession>
<feature type="chain" id="PRO_5043027126" description="Non-specific lipid-transfer protein" evidence="2">
    <location>
        <begin position="29"/>
        <end position="120"/>
    </location>
</feature>
<dbReference type="InterPro" id="IPR016140">
    <property type="entry name" value="Bifunc_inhib/LTP/seed_store"/>
</dbReference>
<dbReference type="Proteomes" id="UP001327560">
    <property type="component" value="Chromosome 9"/>
</dbReference>
<dbReference type="CDD" id="cd01960">
    <property type="entry name" value="nsLTP1"/>
    <property type="match status" value="1"/>
</dbReference>
<gene>
    <name evidence="4" type="ORF">Cni_G29179</name>
</gene>
<name>A0AAQ3L4E1_9LILI</name>
<keyword evidence="5" id="KW-1185">Reference proteome</keyword>
<keyword evidence="1" id="KW-0446">Lipid-binding</keyword>
<evidence type="ECO:0000313" key="4">
    <source>
        <dbReference type="EMBL" id="WOL20374.1"/>
    </source>
</evidence>
<dbReference type="SUPFAM" id="SSF47699">
    <property type="entry name" value="Bifunctional inhibitor/lipid-transfer protein/seed storage 2S albumin"/>
    <property type="match status" value="1"/>
</dbReference>